<evidence type="ECO:0000256" key="1">
    <source>
        <dbReference type="SAM" id="SignalP"/>
    </source>
</evidence>
<comment type="caution">
    <text evidence="2">The sequence shown here is derived from an EMBL/GenBank/DDBJ whole genome shotgun (WGS) entry which is preliminary data.</text>
</comment>
<dbReference type="EMBL" id="JACIDY010000001">
    <property type="protein sequence ID" value="MBB3939042.1"/>
    <property type="molecule type" value="Genomic_DNA"/>
</dbReference>
<feature type="chain" id="PRO_5031104964" evidence="1">
    <location>
        <begin position="21"/>
        <end position="112"/>
    </location>
</feature>
<name>A0A7W6C613_9SPHN</name>
<evidence type="ECO:0000313" key="2">
    <source>
        <dbReference type="EMBL" id="MBB3939042.1"/>
    </source>
</evidence>
<proteinExistence type="predicted"/>
<dbReference type="RefSeq" id="WP_183615835.1">
    <property type="nucleotide sequence ID" value="NZ_JACIDY010000001.1"/>
</dbReference>
<reference evidence="2 3" key="1">
    <citation type="submission" date="2020-08" db="EMBL/GenBank/DDBJ databases">
        <title>Genomic Encyclopedia of Type Strains, Phase IV (KMG-IV): sequencing the most valuable type-strain genomes for metagenomic binning, comparative biology and taxonomic classification.</title>
        <authorList>
            <person name="Goeker M."/>
        </authorList>
    </citation>
    <scope>NUCLEOTIDE SEQUENCE [LARGE SCALE GENOMIC DNA]</scope>
    <source>
        <strain evidence="2 3">DSM 27568</strain>
    </source>
</reference>
<accession>A0A7W6C613</accession>
<organism evidence="2 3">
    <name type="scientific">Novosphingobium fluoreni</name>
    <dbReference type="NCBI Taxonomy" id="1391222"/>
    <lineage>
        <taxon>Bacteria</taxon>
        <taxon>Pseudomonadati</taxon>
        <taxon>Pseudomonadota</taxon>
        <taxon>Alphaproteobacteria</taxon>
        <taxon>Sphingomonadales</taxon>
        <taxon>Sphingomonadaceae</taxon>
        <taxon>Novosphingobium</taxon>
    </lineage>
</organism>
<protein>
    <submittedName>
        <fullName evidence="2">Uncharacterized protein</fullName>
    </submittedName>
</protein>
<dbReference type="AlphaFoldDB" id="A0A7W6C613"/>
<feature type="signal peptide" evidence="1">
    <location>
        <begin position="1"/>
        <end position="20"/>
    </location>
</feature>
<sequence length="112" mass="11104">MTIPITAPAAYVPQTAIAFAAPEGAALVSATSPLPISEPSYASATAIVVDTPFAPPRAVAVIAQAAGNVAFRFADASTLTVPVSEGLSILPFAAARIQASGTTAAASFYALL</sequence>
<dbReference type="Proteomes" id="UP000561459">
    <property type="component" value="Unassembled WGS sequence"/>
</dbReference>
<gene>
    <name evidence="2" type="ORF">GGR39_000671</name>
</gene>
<evidence type="ECO:0000313" key="3">
    <source>
        <dbReference type="Proteomes" id="UP000561459"/>
    </source>
</evidence>
<keyword evidence="3" id="KW-1185">Reference proteome</keyword>
<keyword evidence="1" id="KW-0732">Signal</keyword>